<dbReference type="SUPFAM" id="SSF51658">
    <property type="entry name" value="Xylose isomerase-like"/>
    <property type="match status" value="1"/>
</dbReference>
<dbReference type="AlphaFoldDB" id="V5ZBB4"/>
<keyword evidence="2" id="KW-1185">Reference proteome</keyword>
<dbReference type="RefSeq" id="WP_023656297.1">
    <property type="nucleotide sequence ID" value="NZ_CAHS01000021.1"/>
</dbReference>
<proteinExistence type="predicted"/>
<reference evidence="1 2" key="1">
    <citation type="journal article" date="2013" name="Syst. Appl. Microbiol.">
        <title>Phylogenetic position and virulence apparatus of the pear flower necrosis pathogen Erwinia piriflorinigrans CFBP 5888T as assessed by comparative genomics.</title>
        <authorList>
            <person name="Smits T.H."/>
            <person name="Rezzonico F."/>
            <person name="Lopez M.M."/>
            <person name="Blom J."/>
            <person name="Goesmann A."/>
            <person name="Frey J.E."/>
            <person name="Duffy B."/>
        </authorList>
    </citation>
    <scope>NUCLEOTIDE SEQUENCE [LARGE SCALE GENOMIC DNA]</scope>
    <source>
        <strain evidence="2">CFBP5888</strain>
    </source>
</reference>
<accession>V5ZBB4</accession>
<dbReference type="Gene3D" id="3.20.20.150">
    <property type="entry name" value="Divalent-metal-dependent TIM barrel enzymes"/>
    <property type="match status" value="1"/>
</dbReference>
<name>V5ZBB4_9GAMM</name>
<gene>
    <name evidence="1" type="ORF">EPIR_3172</name>
</gene>
<evidence type="ECO:0000313" key="1">
    <source>
        <dbReference type="EMBL" id="CCG88535.1"/>
    </source>
</evidence>
<sequence length="151" mass="16800">MKLSLHGVSVWHSNAVTQLHIAHDSGFTGLELLPEHLFRYLDNGGSYAEYRQLMEKYAIEITCINALKRIGRHHPDEHAAMLHVNSSRTLTRLCLTTAPYPDQLFRKKIIILCINISCTKAILGFSGAEINAGTALQSNDLGELFKINNAA</sequence>
<dbReference type="STRING" id="1161919.EPIR_3172"/>
<dbReference type="InterPro" id="IPR036237">
    <property type="entry name" value="Xyl_isomerase-like_sf"/>
</dbReference>
<comment type="caution">
    <text evidence="1">The sequence shown here is derived from an EMBL/GenBank/DDBJ whole genome shotgun (WGS) entry which is preliminary data.</text>
</comment>
<evidence type="ECO:0000313" key="2">
    <source>
        <dbReference type="Proteomes" id="UP000018217"/>
    </source>
</evidence>
<dbReference type="EMBL" id="CAHS01000021">
    <property type="protein sequence ID" value="CCG88535.1"/>
    <property type="molecule type" value="Genomic_DNA"/>
</dbReference>
<organism evidence="1 2">
    <name type="scientific">Erwinia piriflorinigrans CFBP 5888</name>
    <dbReference type="NCBI Taxonomy" id="1161919"/>
    <lineage>
        <taxon>Bacteria</taxon>
        <taxon>Pseudomonadati</taxon>
        <taxon>Pseudomonadota</taxon>
        <taxon>Gammaproteobacteria</taxon>
        <taxon>Enterobacterales</taxon>
        <taxon>Erwiniaceae</taxon>
        <taxon>Erwinia</taxon>
    </lineage>
</organism>
<protein>
    <submittedName>
        <fullName evidence="1">Uncharacterized protein</fullName>
    </submittedName>
</protein>
<dbReference type="Proteomes" id="UP000018217">
    <property type="component" value="Unassembled WGS sequence"/>
</dbReference>